<feature type="domain" description="Inward rectifier potassium channel C-terminal" evidence="15">
    <location>
        <begin position="164"/>
        <end position="335"/>
    </location>
</feature>
<evidence type="ECO:0000256" key="10">
    <source>
        <dbReference type="ARBA" id="ARBA00023303"/>
    </source>
</evidence>
<accession>A0ABM0JPY0</accession>
<comment type="similarity">
    <text evidence="11">Belongs to the inward rectifier-type potassium channel (TC 1.A.2.1) family.</text>
</comment>
<dbReference type="InterPro" id="IPR016449">
    <property type="entry name" value="K_chnl_inward-rec_Kir"/>
</dbReference>
<proteinExistence type="inferred from homology"/>
<keyword evidence="3 11" id="KW-0633">Potassium transport</keyword>
<keyword evidence="6 11" id="KW-0630">Potassium</keyword>
<protein>
    <submittedName>
        <fullName evidence="17 18">Inward rectifier potassium channel 2</fullName>
    </submittedName>
</protein>
<evidence type="ECO:0000313" key="17">
    <source>
        <dbReference type="RefSeq" id="XP_005098785.1"/>
    </source>
</evidence>
<dbReference type="Proteomes" id="UP000694888">
    <property type="component" value="Unplaced"/>
</dbReference>
<evidence type="ECO:0000256" key="4">
    <source>
        <dbReference type="ARBA" id="ARBA00022692"/>
    </source>
</evidence>
<evidence type="ECO:0000256" key="11">
    <source>
        <dbReference type="RuleBase" id="RU003822"/>
    </source>
</evidence>
<evidence type="ECO:0000259" key="14">
    <source>
        <dbReference type="Pfam" id="PF01007"/>
    </source>
</evidence>
<keyword evidence="16" id="KW-1185">Reference proteome</keyword>
<reference evidence="17 18" key="1">
    <citation type="submission" date="2025-05" db="UniProtKB">
        <authorList>
            <consortium name="RefSeq"/>
        </authorList>
    </citation>
    <scope>IDENTIFICATION</scope>
</reference>
<dbReference type="SUPFAM" id="SSF81296">
    <property type="entry name" value="E set domains"/>
    <property type="match status" value="1"/>
</dbReference>
<dbReference type="InterPro" id="IPR041647">
    <property type="entry name" value="IRK_C"/>
</dbReference>
<keyword evidence="7 13" id="KW-1133">Transmembrane helix</keyword>
<dbReference type="GeneID" id="101847038"/>
<dbReference type="InterPro" id="IPR013518">
    <property type="entry name" value="K_chnl_inward-rec_Kir_cyto"/>
</dbReference>
<keyword evidence="5 11" id="KW-0851">Voltage-gated channel</keyword>
<evidence type="ECO:0000256" key="8">
    <source>
        <dbReference type="ARBA" id="ARBA00023065"/>
    </source>
</evidence>
<feature type="region of interest" description="Disordered" evidence="12">
    <location>
        <begin position="344"/>
        <end position="397"/>
    </location>
</feature>
<dbReference type="Gene3D" id="2.60.40.1400">
    <property type="entry name" value="G protein-activated inward rectifier potassium channel 1"/>
    <property type="match status" value="1"/>
</dbReference>
<dbReference type="Gene3D" id="1.10.287.70">
    <property type="match status" value="1"/>
</dbReference>
<evidence type="ECO:0000313" key="20">
    <source>
        <dbReference type="RefSeq" id="XP_005098788.1"/>
    </source>
</evidence>
<feature type="compositionally biased region" description="Basic and acidic residues" evidence="12">
    <location>
        <begin position="344"/>
        <end position="373"/>
    </location>
</feature>
<organism evidence="16 19">
    <name type="scientific">Aplysia californica</name>
    <name type="common">California sea hare</name>
    <dbReference type="NCBI Taxonomy" id="6500"/>
    <lineage>
        <taxon>Eukaryota</taxon>
        <taxon>Metazoa</taxon>
        <taxon>Spiralia</taxon>
        <taxon>Lophotrochozoa</taxon>
        <taxon>Mollusca</taxon>
        <taxon>Gastropoda</taxon>
        <taxon>Heterobranchia</taxon>
        <taxon>Euthyneura</taxon>
        <taxon>Tectipleura</taxon>
        <taxon>Aplysiida</taxon>
        <taxon>Aplysioidea</taxon>
        <taxon>Aplysiidae</taxon>
        <taxon>Aplysia</taxon>
    </lineage>
</organism>
<evidence type="ECO:0000256" key="13">
    <source>
        <dbReference type="SAM" id="Phobius"/>
    </source>
</evidence>
<evidence type="ECO:0000256" key="5">
    <source>
        <dbReference type="ARBA" id="ARBA00022882"/>
    </source>
</evidence>
<feature type="transmembrane region" description="Helical" evidence="13">
    <location>
        <begin position="56"/>
        <end position="77"/>
    </location>
</feature>
<dbReference type="RefSeq" id="XP_005098786.1">
    <property type="nucleotide sequence ID" value="XM_005098729.3"/>
</dbReference>
<evidence type="ECO:0000256" key="9">
    <source>
        <dbReference type="ARBA" id="ARBA00023136"/>
    </source>
</evidence>
<evidence type="ECO:0000256" key="12">
    <source>
        <dbReference type="SAM" id="MobiDB-lite"/>
    </source>
</evidence>
<dbReference type="PANTHER" id="PTHR11767">
    <property type="entry name" value="INWARD RECTIFIER POTASSIUM CHANNEL"/>
    <property type="match status" value="1"/>
</dbReference>
<keyword evidence="8 11" id="KW-0406">Ion transport</keyword>
<feature type="domain" description="Potassium channel inwardly rectifying transmembrane" evidence="14">
    <location>
        <begin position="24"/>
        <end position="156"/>
    </location>
</feature>
<evidence type="ECO:0000256" key="1">
    <source>
        <dbReference type="ARBA" id="ARBA00004141"/>
    </source>
</evidence>
<evidence type="ECO:0000313" key="19">
    <source>
        <dbReference type="RefSeq" id="XP_005098787.1"/>
    </source>
</evidence>
<sequence length="512" mass="57613">MNLCRRRRQVDRHLSRKRLMRSAGHNIVSVSVPDKHRKYMSDIYTTLIDIQWRWNILIFVGVFVFTWVIFACFYYLLGSLHGDLETNSTITPCVENVNSFTSAYLFSIETMTTIGYGFRSQTEECPGVFLAVMLQSILGAGLQFALASVVVSKTRRAKRRSGTVLFSDKVCIYEDNTHLQLSVRVGDMRKSEIAGAHAKGFLIKKYRSHDGTFVPVRSYQVSFKAESGRDEIFLSWPTQILHKVDEASALWSLSRDELLSGKYELIVVIDGVCVSTSTPFQARKSYHTTEMVWGHRFSDLGLSLNCSGSYDMDLSNFNGTVPASTPLCSAQDINHLREMYRANHPDETVGERPNEGSLSKEDVRGSQVKEKSSKVLMQRRSHSMEEATGKPRGQHNRRCSLGDLIRTAQGEGAGGGNRINHLGNALNIYRHRLSVTDTYLGSDNILEEVDEDDDENNQAILTVVSQRSQDRLERRTDVRDVFKKKKSSVTQLFFGTEPAKSGEEGIGGEGVY</sequence>
<dbReference type="RefSeq" id="XP_005098788.1">
    <property type="nucleotide sequence ID" value="XM_005098731.3"/>
</dbReference>
<keyword evidence="9 13" id="KW-0472">Membrane</keyword>
<evidence type="ECO:0000256" key="3">
    <source>
        <dbReference type="ARBA" id="ARBA00022538"/>
    </source>
</evidence>
<dbReference type="InterPro" id="IPR014756">
    <property type="entry name" value="Ig_E-set"/>
</dbReference>
<comment type="subcellular location">
    <subcellularLocation>
        <location evidence="1 11">Membrane</location>
        <topology evidence="1 11">Multi-pass membrane protein</topology>
    </subcellularLocation>
</comment>
<dbReference type="RefSeq" id="XP_005098787.1">
    <property type="nucleotide sequence ID" value="XM_005098730.3"/>
</dbReference>
<evidence type="ECO:0000259" key="15">
    <source>
        <dbReference type="Pfam" id="PF17655"/>
    </source>
</evidence>
<evidence type="ECO:0000313" key="16">
    <source>
        <dbReference type="Proteomes" id="UP000694888"/>
    </source>
</evidence>
<evidence type="ECO:0000256" key="7">
    <source>
        <dbReference type="ARBA" id="ARBA00022989"/>
    </source>
</evidence>
<dbReference type="GO" id="GO:0034220">
    <property type="term" value="P:monoatomic ion transmembrane transport"/>
    <property type="evidence" value="ECO:0007669"/>
    <property type="project" value="UniProtKB-KW"/>
</dbReference>
<evidence type="ECO:0000256" key="2">
    <source>
        <dbReference type="ARBA" id="ARBA00022448"/>
    </source>
</evidence>
<name>A0ABM0JPY0_APLCA</name>
<dbReference type="PANTHER" id="PTHR11767:SF102">
    <property type="entry name" value="INWARDLY RECTIFYING POTASSIUM CHANNEL 1, ISOFORM F"/>
    <property type="match status" value="1"/>
</dbReference>
<evidence type="ECO:0000256" key="6">
    <source>
        <dbReference type="ARBA" id="ARBA00022958"/>
    </source>
</evidence>
<dbReference type="SUPFAM" id="SSF81324">
    <property type="entry name" value="Voltage-gated potassium channels"/>
    <property type="match status" value="1"/>
</dbReference>
<dbReference type="PRINTS" id="PR01320">
    <property type="entry name" value="KIRCHANNEL"/>
</dbReference>
<feature type="transmembrane region" description="Helical" evidence="13">
    <location>
        <begin position="128"/>
        <end position="151"/>
    </location>
</feature>
<keyword evidence="10 11" id="KW-0407">Ion channel</keyword>
<dbReference type="Pfam" id="PF01007">
    <property type="entry name" value="IRK"/>
    <property type="match status" value="1"/>
</dbReference>
<dbReference type="RefSeq" id="XP_005098785.1">
    <property type="nucleotide sequence ID" value="XM_005098728.3"/>
</dbReference>
<gene>
    <name evidence="17 18 19 20" type="primary">LOC101847038</name>
</gene>
<evidence type="ECO:0000313" key="18">
    <source>
        <dbReference type="RefSeq" id="XP_005098786.1"/>
    </source>
</evidence>
<dbReference type="Pfam" id="PF17655">
    <property type="entry name" value="IRK_C"/>
    <property type="match status" value="1"/>
</dbReference>
<keyword evidence="4 11" id="KW-0812">Transmembrane</keyword>
<keyword evidence="2 11" id="KW-0813">Transport</keyword>
<dbReference type="InterPro" id="IPR040445">
    <property type="entry name" value="Kir_TM"/>
</dbReference>